<reference evidence="12" key="2">
    <citation type="submission" date="2020-09" db="EMBL/GenBank/DDBJ databases">
        <authorList>
            <person name="Sun Q."/>
            <person name="Zhou Y."/>
        </authorList>
    </citation>
    <scope>NUCLEOTIDE SEQUENCE</scope>
    <source>
        <strain evidence="12">CGMCC 1.12214</strain>
    </source>
</reference>
<keyword evidence="4" id="KW-0808">Transferase</keyword>
<dbReference type="GO" id="GO:0071972">
    <property type="term" value="F:peptidoglycan L,D-transpeptidase activity"/>
    <property type="evidence" value="ECO:0007669"/>
    <property type="project" value="TreeGrafter"/>
</dbReference>
<feature type="region of interest" description="Disordered" evidence="10">
    <location>
        <begin position="32"/>
        <end position="57"/>
    </location>
</feature>
<evidence type="ECO:0000256" key="4">
    <source>
        <dbReference type="ARBA" id="ARBA00022679"/>
    </source>
</evidence>
<dbReference type="InterPro" id="IPR038063">
    <property type="entry name" value="Transpep_catalytic_dom"/>
</dbReference>
<gene>
    <name evidence="12" type="ORF">GCM10007036_15200</name>
</gene>
<proteinExistence type="inferred from homology"/>
<sequence length="259" mass="27716">MVLGALAAAATGTQAVAQAVWGPSARPGSGDLYGLYPAPRQRPRPPSDAGVDSGMYGPVPGEPFPVPGLRSDTVPAAFHRRTVAYDSVEAPGTIIVDPRSHYLYLVNGDGTAIRYGVGVGRSGFGWAGVADIRNKQAWPDWYPPKEMLERQPDLAAKMSDLQSGVGMHGGPGNPLGARALYLWQGNKDTLYRIHGTVEPWTIGKSVSSGCIRMINQDVIDLYDRVSVGARVVVTGTPTQMPTVKAKPRRRAPETDDAWL</sequence>
<keyword evidence="7 9" id="KW-0573">Peptidoglycan synthesis</keyword>
<dbReference type="CDD" id="cd16913">
    <property type="entry name" value="YkuD_like"/>
    <property type="match status" value="1"/>
</dbReference>
<evidence type="ECO:0000259" key="11">
    <source>
        <dbReference type="PROSITE" id="PS52029"/>
    </source>
</evidence>
<keyword evidence="8 9" id="KW-0961">Cell wall biogenesis/degradation</keyword>
<dbReference type="GO" id="GO:0008360">
    <property type="term" value="P:regulation of cell shape"/>
    <property type="evidence" value="ECO:0007669"/>
    <property type="project" value="UniProtKB-UniRule"/>
</dbReference>
<protein>
    <recommendedName>
        <fullName evidence="11">L,D-TPase catalytic domain-containing protein</fullName>
    </recommendedName>
</protein>
<dbReference type="AlphaFoldDB" id="A0A917MH49"/>
<keyword evidence="6 9" id="KW-0133">Cell shape</keyword>
<evidence type="ECO:0000256" key="1">
    <source>
        <dbReference type="ARBA" id="ARBA00004752"/>
    </source>
</evidence>
<evidence type="ECO:0000256" key="3">
    <source>
        <dbReference type="ARBA" id="ARBA00022676"/>
    </source>
</evidence>
<feature type="active site" description="Nucleophile" evidence="9">
    <location>
        <position position="210"/>
    </location>
</feature>
<accession>A0A917MH49</accession>
<keyword evidence="5" id="KW-0378">Hydrolase</keyword>
<feature type="active site" description="Proton donor/acceptor" evidence="9">
    <location>
        <position position="194"/>
    </location>
</feature>
<keyword evidence="13" id="KW-1185">Reference proteome</keyword>
<dbReference type="GO" id="GO:0071555">
    <property type="term" value="P:cell wall organization"/>
    <property type="evidence" value="ECO:0007669"/>
    <property type="project" value="UniProtKB-UniRule"/>
</dbReference>
<evidence type="ECO:0000256" key="2">
    <source>
        <dbReference type="ARBA" id="ARBA00005992"/>
    </source>
</evidence>
<feature type="region of interest" description="Disordered" evidence="10">
    <location>
        <begin position="238"/>
        <end position="259"/>
    </location>
</feature>
<evidence type="ECO:0000256" key="9">
    <source>
        <dbReference type="PROSITE-ProRule" id="PRU01373"/>
    </source>
</evidence>
<comment type="caution">
    <text evidence="12">The sequence shown here is derived from an EMBL/GenBank/DDBJ whole genome shotgun (WGS) entry which is preliminary data.</text>
</comment>
<dbReference type="Gene3D" id="2.40.440.10">
    <property type="entry name" value="L,D-transpeptidase catalytic domain-like"/>
    <property type="match status" value="1"/>
</dbReference>
<dbReference type="GO" id="GO:0018104">
    <property type="term" value="P:peptidoglycan-protein cross-linking"/>
    <property type="evidence" value="ECO:0007669"/>
    <property type="project" value="TreeGrafter"/>
</dbReference>
<comment type="pathway">
    <text evidence="1 9">Cell wall biogenesis; peptidoglycan biosynthesis.</text>
</comment>
<feature type="domain" description="L,D-TPase catalytic" evidence="11">
    <location>
        <begin position="92"/>
        <end position="234"/>
    </location>
</feature>
<evidence type="ECO:0000313" key="13">
    <source>
        <dbReference type="Proteomes" id="UP000603912"/>
    </source>
</evidence>
<dbReference type="Pfam" id="PF03734">
    <property type="entry name" value="YkuD"/>
    <property type="match status" value="1"/>
</dbReference>
<dbReference type="GO" id="GO:0005576">
    <property type="term" value="C:extracellular region"/>
    <property type="evidence" value="ECO:0007669"/>
    <property type="project" value="TreeGrafter"/>
</dbReference>
<evidence type="ECO:0000256" key="7">
    <source>
        <dbReference type="ARBA" id="ARBA00022984"/>
    </source>
</evidence>
<evidence type="ECO:0000313" key="12">
    <source>
        <dbReference type="EMBL" id="GGH15294.1"/>
    </source>
</evidence>
<evidence type="ECO:0000256" key="8">
    <source>
        <dbReference type="ARBA" id="ARBA00023316"/>
    </source>
</evidence>
<dbReference type="PANTHER" id="PTHR30582">
    <property type="entry name" value="L,D-TRANSPEPTIDASE"/>
    <property type="match status" value="1"/>
</dbReference>
<name>A0A917MH49_9HYPH</name>
<dbReference type="EMBL" id="BMES01000001">
    <property type="protein sequence ID" value="GGH15294.1"/>
    <property type="molecule type" value="Genomic_DNA"/>
</dbReference>
<dbReference type="Proteomes" id="UP000603912">
    <property type="component" value="Unassembled WGS sequence"/>
</dbReference>
<comment type="similarity">
    <text evidence="2">Belongs to the YkuD family.</text>
</comment>
<keyword evidence="3" id="KW-0328">Glycosyltransferase</keyword>
<dbReference type="PROSITE" id="PS52029">
    <property type="entry name" value="LD_TPASE"/>
    <property type="match status" value="1"/>
</dbReference>
<evidence type="ECO:0000256" key="5">
    <source>
        <dbReference type="ARBA" id="ARBA00022801"/>
    </source>
</evidence>
<dbReference type="FunFam" id="2.40.440.10:FF:000002">
    <property type="entry name" value="L,D-transpeptidase ErfK/SrfK"/>
    <property type="match status" value="1"/>
</dbReference>
<organism evidence="12 13">
    <name type="scientific">Alsobacter metallidurans</name>
    <dbReference type="NCBI Taxonomy" id="340221"/>
    <lineage>
        <taxon>Bacteria</taxon>
        <taxon>Pseudomonadati</taxon>
        <taxon>Pseudomonadota</taxon>
        <taxon>Alphaproteobacteria</taxon>
        <taxon>Hyphomicrobiales</taxon>
        <taxon>Alsobacteraceae</taxon>
        <taxon>Alsobacter</taxon>
    </lineage>
</organism>
<dbReference type="GO" id="GO:0016757">
    <property type="term" value="F:glycosyltransferase activity"/>
    <property type="evidence" value="ECO:0007669"/>
    <property type="project" value="UniProtKB-KW"/>
</dbReference>
<dbReference type="SUPFAM" id="SSF141523">
    <property type="entry name" value="L,D-transpeptidase catalytic domain-like"/>
    <property type="match status" value="1"/>
</dbReference>
<evidence type="ECO:0000256" key="6">
    <source>
        <dbReference type="ARBA" id="ARBA00022960"/>
    </source>
</evidence>
<reference evidence="12" key="1">
    <citation type="journal article" date="2014" name="Int. J. Syst. Evol. Microbiol.">
        <title>Complete genome sequence of Corynebacterium casei LMG S-19264T (=DSM 44701T), isolated from a smear-ripened cheese.</title>
        <authorList>
            <consortium name="US DOE Joint Genome Institute (JGI-PGF)"/>
            <person name="Walter F."/>
            <person name="Albersmeier A."/>
            <person name="Kalinowski J."/>
            <person name="Ruckert C."/>
        </authorList>
    </citation>
    <scope>NUCLEOTIDE SEQUENCE</scope>
    <source>
        <strain evidence="12">CGMCC 1.12214</strain>
    </source>
</reference>
<dbReference type="InterPro" id="IPR005490">
    <property type="entry name" value="LD_TPept_cat_dom"/>
</dbReference>
<dbReference type="InterPro" id="IPR050979">
    <property type="entry name" value="LD-transpeptidase"/>
</dbReference>
<dbReference type="PANTHER" id="PTHR30582:SF24">
    <property type="entry name" value="L,D-TRANSPEPTIDASE ERFK_SRFK-RELATED"/>
    <property type="match status" value="1"/>
</dbReference>
<evidence type="ECO:0000256" key="10">
    <source>
        <dbReference type="SAM" id="MobiDB-lite"/>
    </source>
</evidence>